<dbReference type="SUPFAM" id="SSF82784">
    <property type="entry name" value="OsmC-like"/>
    <property type="match status" value="1"/>
</dbReference>
<dbReference type="PANTHER" id="PTHR42830:SF1">
    <property type="entry name" value="OSMOTICALLY INDUCIBLE FAMILY PROTEIN"/>
    <property type="match status" value="1"/>
</dbReference>
<dbReference type="InterPro" id="IPR015946">
    <property type="entry name" value="KH_dom-like_a/b"/>
</dbReference>
<comment type="caution">
    <text evidence="1">The sequence shown here is derived from an EMBL/GenBank/DDBJ whole genome shotgun (WGS) entry which is preliminary data.</text>
</comment>
<dbReference type="NCBIfam" id="TIGR03562">
    <property type="entry name" value="osmo_induc_OsmC"/>
    <property type="match status" value="1"/>
</dbReference>
<proteinExistence type="predicted"/>
<dbReference type="AlphaFoldDB" id="R7ZPY8"/>
<evidence type="ECO:0000313" key="1">
    <source>
        <dbReference type="EMBL" id="EON76108.1"/>
    </source>
</evidence>
<dbReference type="PATRIC" id="fig|1288963.3.peg.3229"/>
<dbReference type="OrthoDB" id="9807532at2"/>
<evidence type="ECO:0000313" key="2">
    <source>
        <dbReference type="Proteomes" id="UP000013909"/>
    </source>
</evidence>
<keyword evidence="2" id="KW-1185">Reference proteome</keyword>
<dbReference type="RefSeq" id="WP_010855369.1">
    <property type="nucleotide sequence ID" value="NZ_AQHR01000088.1"/>
</dbReference>
<name>R7ZPY8_9BACT</name>
<dbReference type="EMBL" id="AQHR01000088">
    <property type="protein sequence ID" value="EON76108.1"/>
    <property type="molecule type" value="Genomic_DNA"/>
</dbReference>
<organism evidence="1 2">
    <name type="scientific">Lunatimonas lonarensis</name>
    <dbReference type="NCBI Taxonomy" id="1232681"/>
    <lineage>
        <taxon>Bacteria</taxon>
        <taxon>Pseudomonadati</taxon>
        <taxon>Bacteroidota</taxon>
        <taxon>Cytophagia</taxon>
        <taxon>Cytophagales</taxon>
        <taxon>Cyclobacteriaceae</taxon>
    </lineage>
</organism>
<dbReference type="InterPro" id="IPR036102">
    <property type="entry name" value="OsmC/Ohrsf"/>
</dbReference>
<accession>R7ZPY8</accession>
<dbReference type="Gene3D" id="3.30.300.20">
    <property type="match status" value="1"/>
</dbReference>
<dbReference type="InterPro" id="IPR052707">
    <property type="entry name" value="OsmC_Ohr_Peroxiredoxin"/>
</dbReference>
<dbReference type="Pfam" id="PF02566">
    <property type="entry name" value="OsmC"/>
    <property type="match status" value="1"/>
</dbReference>
<reference evidence="1 2" key="1">
    <citation type="submission" date="2013-02" db="EMBL/GenBank/DDBJ databases">
        <title>A novel strain isolated from Lonar lake, Maharashtra, India.</title>
        <authorList>
            <person name="Singh A."/>
        </authorList>
    </citation>
    <scope>NUCLEOTIDE SEQUENCE [LARGE SCALE GENOMIC DNA]</scope>
    <source>
        <strain evidence="1 2">AK24</strain>
    </source>
</reference>
<dbReference type="GO" id="GO:0006979">
    <property type="term" value="P:response to oxidative stress"/>
    <property type="evidence" value="ECO:0007669"/>
    <property type="project" value="InterPro"/>
</dbReference>
<protein>
    <submittedName>
        <fullName evidence="1">Osmotically inducible protein C, putative ATP/GTP binding protein</fullName>
    </submittedName>
</protein>
<dbReference type="InterPro" id="IPR019904">
    <property type="entry name" value="Peroxiredoxin_OsmC"/>
</dbReference>
<dbReference type="PANTHER" id="PTHR42830">
    <property type="entry name" value="OSMOTICALLY INDUCIBLE FAMILY PROTEIN"/>
    <property type="match status" value="1"/>
</dbReference>
<dbReference type="InterPro" id="IPR003718">
    <property type="entry name" value="OsmC/Ohr_fam"/>
</dbReference>
<dbReference type="GO" id="GO:0004601">
    <property type="term" value="F:peroxidase activity"/>
    <property type="evidence" value="ECO:0007669"/>
    <property type="project" value="InterPro"/>
</dbReference>
<sequence length="146" mass="15108">MKRKATAIWKGTGLEGSGTLDAPSGFFDATPYSSKTRFENEDGKAGTNPEELIAAAHAGCFCMALSFQIAGKGFAAEELNAVATVSLDKQEAGGFAITGITLDLKGKVPGMDEAQFIELAQAAKEGCPISKALSSVPIALSITYLS</sequence>
<gene>
    <name evidence="1" type="ORF">ADIS_3236</name>
</gene>
<dbReference type="Proteomes" id="UP000013909">
    <property type="component" value="Unassembled WGS sequence"/>
</dbReference>
<dbReference type="STRING" id="1232681.ADIS_3236"/>